<evidence type="ECO:0000256" key="1">
    <source>
        <dbReference type="ARBA" id="ARBA00004141"/>
    </source>
</evidence>
<feature type="transmembrane region" description="Helical" evidence="5">
    <location>
        <begin position="45"/>
        <end position="62"/>
    </location>
</feature>
<dbReference type="GO" id="GO:0005315">
    <property type="term" value="F:phosphate transmembrane transporter activity"/>
    <property type="evidence" value="ECO:0007669"/>
    <property type="project" value="TreeGrafter"/>
</dbReference>
<evidence type="ECO:0000313" key="7">
    <source>
        <dbReference type="Proteomes" id="UP000249518"/>
    </source>
</evidence>
<evidence type="ECO:0000256" key="5">
    <source>
        <dbReference type="SAM" id="Phobius"/>
    </source>
</evidence>
<feature type="transmembrane region" description="Helical" evidence="5">
    <location>
        <begin position="325"/>
        <end position="344"/>
    </location>
</feature>
<evidence type="ECO:0000256" key="2">
    <source>
        <dbReference type="ARBA" id="ARBA00022692"/>
    </source>
</evidence>
<keyword evidence="4 5" id="KW-0472">Membrane</keyword>
<comment type="subcellular location">
    <subcellularLocation>
        <location evidence="1">Membrane</location>
        <topology evidence="1">Multi-pass membrane protein</topology>
    </subcellularLocation>
</comment>
<keyword evidence="2 5" id="KW-0812">Transmembrane</keyword>
<dbReference type="AlphaFoldDB" id="A0A328WWR4"/>
<feature type="transmembrane region" description="Helical" evidence="5">
    <location>
        <begin position="388"/>
        <end position="404"/>
    </location>
</feature>
<feature type="transmembrane region" description="Helical" evidence="5">
    <location>
        <begin position="356"/>
        <end position="376"/>
    </location>
</feature>
<feature type="transmembrane region" description="Helical" evidence="5">
    <location>
        <begin position="473"/>
        <end position="496"/>
    </location>
</feature>
<organism evidence="6 7">
    <name type="scientific">Flavobacterium lacus</name>
    <dbReference type="NCBI Taxonomy" id="1353778"/>
    <lineage>
        <taxon>Bacteria</taxon>
        <taxon>Pseudomonadati</taxon>
        <taxon>Bacteroidota</taxon>
        <taxon>Flavobacteriia</taxon>
        <taxon>Flavobacteriales</taxon>
        <taxon>Flavobacteriaceae</taxon>
        <taxon>Flavobacterium</taxon>
    </lineage>
</organism>
<keyword evidence="3 5" id="KW-1133">Transmembrane helix</keyword>
<feature type="transmembrane region" description="Helical" evidence="5">
    <location>
        <begin position="118"/>
        <end position="137"/>
    </location>
</feature>
<gene>
    <name evidence="6" type="ORF">B0I10_11083</name>
</gene>
<keyword evidence="7" id="KW-1185">Reference proteome</keyword>
<dbReference type="Proteomes" id="UP000249518">
    <property type="component" value="Unassembled WGS sequence"/>
</dbReference>
<dbReference type="EMBL" id="QLSV01000010">
    <property type="protein sequence ID" value="RAR47289.1"/>
    <property type="molecule type" value="Genomic_DNA"/>
</dbReference>
<sequence>MTLISPVVQDCYYFYSKFKTMSDSRNYSIKQLTKIQLKVARQSRTIMFLFSAVIAILLVLLLRDSAFTPTQDYVLFLLFFSIGLWITEAIPPFAVGILIVGFLVFTMGQENTMDAKRYVQTWSDGVIWLFLGGFFLAEGMKKTKLDFLLLKIAAPKFGSQAQYIILGLMMTTAIISMLMSNTATTAMMIATVTPLFTQLGKTSNISKVLVLGIPTAAAIGGMGTIIGSAPNAIAVGALEGIGIKITFIEWMIIGVPVAFILIFMFWKILLIKYKIKKETLSLDFLQEEEIQEEEYSEEDKIRKRIVLIVLVTTLSLWLTSQWTGIPVAAVSGIPIVALTMLGIIDADDVRSLPWDTLMLVAGGLALGLAIQEQGLADYFISKISSVDINFYLLLFIFSLTTVTLSNFMSNTAATTILIPVAISLMSITEGVDPMVLPFVIGLSASCALLLPVSTPPNAIAYSTGLIEQKEFRIGGIFIGLVGPILIITWTLLYAMIN</sequence>
<comment type="caution">
    <text evidence="6">The sequence shown here is derived from an EMBL/GenBank/DDBJ whole genome shotgun (WGS) entry which is preliminary data.</text>
</comment>
<feature type="transmembrane region" description="Helical" evidence="5">
    <location>
        <begin position="74"/>
        <end position="106"/>
    </location>
</feature>
<feature type="transmembrane region" description="Helical" evidence="5">
    <location>
        <begin position="208"/>
        <end position="227"/>
    </location>
</feature>
<feature type="transmembrane region" description="Helical" evidence="5">
    <location>
        <begin position="163"/>
        <end position="196"/>
    </location>
</feature>
<proteinExistence type="predicted"/>
<protein>
    <submittedName>
        <fullName evidence="6">Sodium-dependent dicarboxylate transporter 2/3/5</fullName>
    </submittedName>
</protein>
<name>A0A328WWR4_9FLAO</name>
<dbReference type="Pfam" id="PF00939">
    <property type="entry name" value="Na_sulph_symp"/>
    <property type="match status" value="1"/>
</dbReference>
<dbReference type="InterPro" id="IPR001898">
    <property type="entry name" value="SLC13A/DASS"/>
</dbReference>
<accession>A0A328WWR4</accession>
<reference evidence="6 7" key="1">
    <citation type="submission" date="2018-06" db="EMBL/GenBank/DDBJ databases">
        <title>Genomic Encyclopedia of Type Strains, Phase III (KMG-III): the genomes of soil and plant-associated and newly described type strains.</title>
        <authorList>
            <person name="Whitman W."/>
        </authorList>
    </citation>
    <scope>NUCLEOTIDE SEQUENCE [LARGE SCALE GENOMIC DNA]</scope>
    <source>
        <strain evidence="6 7">CGMCC 1.12504</strain>
    </source>
</reference>
<evidence type="ECO:0000256" key="4">
    <source>
        <dbReference type="ARBA" id="ARBA00023136"/>
    </source>
</evidence>
<feature type="transmembrane region" description="Helical" evidence="5">
    <location>
        <begin position="434"/>
        <end position="452"/>
    </location>
</feature>
<evidence type="ECO:0000313" key="6">
    <source>
        <dbReference type="EMBL" id="RAR47289.1"/>
    </source>
</evidence>
<dbReference type="PANTHER" id="PTHR10283:SF92">
    <property type="entry name" value="LOW-AFFINITY PHOSPHATE TRANSPORTER PHO91"/>
    <property type="match status" value="1"/>
</dbReference>
<dbReference type="GO" id="GO:0005886">
    <property type="term" value="C:plasma membrane"/>
    <property type="evidence" value="ECO:0007669"/>
    <property type="project" value="TreeGrafter"/>
</dbReference>
<feature type="transmembrane region" description="Helical" evidence="5">
    <location>
        <begin position="247"/>
        <end position="270"/>
    </location>
</feature>
<evidence type="ECO:0000256" key="3">
    <source>
        <dbReference type="ARBA" id="ARBA00022989"/>
    </source>
</evidence>
<dbReference type="NCBIfam" id="TIGR00785">
    <property type="entry name" value="dass"/>
    <property type="match status" value="1"/>
</dbReference>
<dbReference type="PANTHER" id="PTHR10283">
    <property type="entry name" value="SOLUTE CARRIER FAMILY 13 MEMBER"/>
    <property type="match status" value="1"/>
</dbReference>